<feature type="transmembrane region" description="Helical" evidence="1">
    <location>
        <begin position="113"/>
        <end position="134"/>
    </location>
</feature>
<evidence type="ECO:0000256" key="1">
    <source>
        <dbReference type="SAM" id="Phobius"/>
    </source>
</evidence>
<keyword evidence="1" id="KW-0812">Transmembrane</keyword>
<proteinExistence type="predicted"/>
<reference evidence="5" key="1">
    <citation type="submission" date="2019-02" db="EMBL/GenBank/DDBJ databases">
        <authorList>
            <person name="Ashton P.M."/>
            <person name="Dallman T."/>
            <person name="Nair S."/>
            <person name="De Pinna E."/>
            <person name="Peters T."/>
            <person name="Grant K."/>
        </authorList>
    </citation>
    <scope>NUCLEOTIDE SEQUENCE</scope>
    <source>
        <strain evidence="7">14873</strain>
        <strain evidence="6">301730</strain>
        <strain evidence="5">329866</strain>
        <strain evidence="4">394012</strain>
        <strain evidence="3">488731</strain>
    </source>
</reference>
<feature type="transmembrane region" description="Helical" evidence="1">
    <location>
        <begin position="68"/>
        <end position="93"/>
    </location>
</feature>
<feature type="transmembrane region" description="Helical" evidence="1">
    <location>
        <begin position="359"/>
        <end position="381"/>
    </location>
</feature>
<dbReference type="EMBL" id="AAKUAQ010000006">
    <property type="protein sequence ID" value="ECV7039988.1"/>
    <property type="molecule type" value="Genomic_DNA"/>
</dbReference>
<dbReference type="EMBL" id="AAHEJC010000004">
    <property type="protein sequence ID" value="EBV1813626.1"/>
    <property type="molecule type" value="Genomic_DNA"/>
</dbReference>
<comment type="caution">
    <text evidence="5">The sequence shown here is derived from an EMBL/GenBank/DDBJ whole genome shotgun (WGS) entry which is preliminary data.</text>
</comment>
<dbReference type="AlphaFoldDB" id="A0A3Z3HVF5"/>
<evidence type="ECO:0000313" key="6">
    <source>
        <dbReference type="EMBL" id="ECD4196454.1"/>
    </source>
</evidence>
<feature type="transmembrane region" description="Helical" evidence="1">
    <location>
        <begin position="336"/>
        <end position="353"/>
    </location>
</feature>
<evidence type="ECO:0000313" key="4">
    <source>
        <dbReference type="EMBL" id="EBV1813626.1"/>
    </source>
</evidence>
<feature type="transmembrane region" description="Helical" evidence="1">
    <location>
        <begin position="441"/>
        <end position="467"/>
    </location>
</feature>
<evidence type="ECO:0000313" key="3">
    <source>
        <dbReference type="EMBL" id="EBS3167242.1"/>
    </source>
</evidence>
<accession>A0A3Z3HVF5</accession>
<dbReference type="EMBL" id="AAIEKX010000005">
    <property type="protein sequence ID" value="ECD3521664.1"/>
    <property type="molecule type" value="Genomic_DNA"/>
</dbReference>
<keyword evidence="1" id="KW-1133">Transmembrane helix</keyword>
<gene>
    <name evidence="4" type="ORF">DNZ40_06900</name>
    <name evidence="3" type="ORF">DSR33_20960</name>
    <name evidence="6" type="ORF">E0Y79_01935</name>
    <name evidence="5" type="ORF">EZ693_10390</name>
    <name evidence="7" type="ORF">ZU22_07440</name>
</gene>
<name>A0A3Z3HVF5_SALMU</name>
<evidence type="ECO:0000313" key="5">
    <source>
        <dbReference type="EMBL" id="ECD3521664.1"/>
    </source>
</evidence>
<dbReference type="InterPro" id="IPR012931">
    <property type="entry name" value="TraG_N_Proteobacteria"/>
</dbReference>
<feature type="domain" description="TraG N-terminal Proteobacteria" evidence="2">
    <location>
        <begin position="8"/>
        <end position="483"/>
    </location>
</feature>
<evidence type="ECO:0000313" key="7">
    <source>
        <dbReference type="EMBL" id="ECV7039988.1"/>
    </source>
</evidence>
<protein>
    <submittedName>
        <fullName evidence="5">Conjugal transfer protein TraG</fullName>
    </submittedName>
</protein>
<evidence type="ECO:0000259" key="2">
    <source>
        <dbReference type="Pfam" id="PF07916"/>
    </source>
</evidence>
<feature type="transmembrane region" description="Helical" evidence="1">
    <location>
        <begin position="388"/>
        <end position="406"/>
    </location>
</feature>
<feature type="transmembrane region" description="Helical" evidence="1">
    <location>
        <begin position="25"/>
        <end position="47"/>
    </location>
</feature>
<sequence length="503" mass="55346">MTTSSYLEYILTILGWVVNNGLWDVLTGTGLFALPLGFKIIGIWIKTREEGDDEGNKGILSARRMEHAIYGAFIVIIACCVPTQTVSLTTLTFDTTRAKQCGFWTPVKPGDSGYGSVVSTMSGMTASAPVWWAFMHMISKGVTQAAVASLPCRPDLRQVRFDVQHTQITNPALAQELQDFTSDCYSQAFALWKRQDGGRTTDIDVLRDIEWLGSKLFLKDFYPQLHSKLPRSAFPWSQSRDDGYANTGQGGYPTCSEWWSQNKTGLKSRVLDTVNTTTMTRMAAAFKGMVSKEEYTEALIRRLVSPTSLSVSQNGRTYAGYGGNADFTLDNAVNRMASVMGTSVGALGAFPAFDAMRQALPMVQALLLMAMYVLIPLVLVFGTYEYKTVVTLTFVTFGMHFLTFWWELARWLDSWLLEIMYGSDSHSRWNVAGFQNSADDLIMNFVMGTMFLVLPAVWMGALSWAGVRIGGVVESAMVSGSKRAQDAGGKAGGIADKALSGMK</sequence>
<dbReference type="EMBL" id="AAIEQN010000003">
    <property type="protein sequence ID" value="ECD4196454.1"/>
    <property type="molecule type" value="Genomic_DNA"/>
</dbReference>
<organism evidence="5">
    <name type="scientific">Salmonella muenchen</name>
    <dbReference type="NCBI Taxonomy" id="596"/>
    <lineage>
        <taxon>Bacteria</taxon>
        <taxon>Pseudomonadati</taxon>
        <taxon>Pseudomonadota</taxon>
        <taxon>Gammaproteobacteria</taxon>
        <taxon>Enterobacterales</taxon>
        <taxon>Enterobacteriaceae</taxon>
        <taxon>Salmonella</taxon>
    </lineage>
</organism>
<keyword evidence="1" id="KW-0472">Membrane</keyword>
<dbReference type="Pfam" id="PF07916">
    <property type="entry name" value="TraG_N"/>
    <property type="match status" value="1"/>
</dbReference>
<dbReference type="EMBL" id="AAGVCK010000020">
    <property type="protein sequence ID" value="EBS3167242.1"/>
    <property type="molecule type" value="Genomic_DNA"/>
</dbReference>